<evidence type="ECO:0000313" key="3">
    <source>
        <dbReference type="Proteomes" id="UP000019374"/>
    </source>
</evidence>
<dbReference type="HOGENOM" id="CLU_049645_0_0_1"/>
<dbReference type="EMBL" id="KE653536">
    <property type="protein sequence ID" value="EQK99253.1"/>
    <property type="molecule type" value="Genomic_DNA"/>
</dbReference>
<name>T5A9J4_OPHSC</name>
<proteinExistence type="predicted"/>
<reference evidence="2 3" key="1">
    <citation type="journal article" date="2013" name="Chin. Sci. Bull.">
        <title>Genome survey uncovers the secrets of sex and lifestyle in caterpillar fungus.</title>
        <authorList>
            <person name="Hu X."/>
            <person name="Zhang Y."/>
            <person name="Xiao G."/>
            <person name="Zheng P."/>
            <person name="Xia Y."/>
            <person name="Zhang X."/>
            <person name="St Leger R.J."/>
            <person name="Liu X."/>
            <person name="Wang C."/>
        </authorList>
    </citation>
    <scope>NUCLEOTIDE SEQUENCE [LARGE SCALE GENOMIC DNA]</scope>
    <source>
        <strain evidence="3">Co18 / CGMCC 3.14243</strain>
        <tissue evidence="2">Fruit-body</tissue>
    </source>
</reference>
<feature type="compositionally biased region" description="Polar residues" evidence="1">
    <location>
        <begin position="88"/>
        <end position="118"/>
    </location>
</feature>
<feature type="region of interest" description="Disordered" evidence="1">
    <location>
        <begin position="1"/>
        <end position="132"/>
    </location>
</feature>
<evidence type="ECO:0000313" key="2">
    <source>
        <dbReference type="EMBL" id="EQK99253.1"/>
    </source>
</evidence>
<organism evidence="2 3">
    <name type="scientific">Ophiocordyceps sinensis (strain Co18 / CGMCC 3.14243)</name>
    <name type="common">Yarsagumba caterpillar fungus</name>
    <name type="synonym">Hirsutella sinensis</name>
    <dbReference type="NCBI Taxonomy" id="911162"/>
    <lineage>
        <taxon>Eukaryota</taxon>
        <taxon>Fungi</taxon>
        <taxon>Dikarya</taxon>
        <taxon>Ascomycota</taxon>
        <taxon>Pezizomycotina</taxon>
        <taxon>Sordariomycetes</taxon>
        <taxon>Hypocreomycetidae</taxon>
        <taxon>Hypocreales</taxon>
        <taxon>Ophiocordycipitaceae</taxon>
        <taxon>Ophiocordyceps</taxon>
    </lineage>
</organism>
<evidence type="ECO:0000256" key="1">
    <source>
        <dbReference type="SAM" id="MobiDB-lite"/>
    </source>
</evidence>
<accession>T5A9J4</accession>
<dbReference type="Proteomes" id="UP000019374">
    <property type="component" value="Unassembled WGS sequence"/>
</dbReference>
<dbReference type="OrthoDB" id="5337545at2759"/>
<gene>
    <name evidence="2" type="ORF">OCS_05034</name>
</gene>
<dbReference type="eggNOG" id="ENOG502T2AW">
    <property type="taxonomic scope" value="Eukaryota"/>
</dbReference>
<protein>
    <submittedName>
        <fullName evidence="2">Uncharacterized protein</fullName>
    </submittedName>
</protein>
<dbReference type="AlphaFoldDB" id="T5A9J4"/>
<feature type="compositionally biased region" description="Basic and acidic residues" evidence="1">
    <location>
        <begin position="8"/>
        <end position="29"/>
    </location>
</feature>
<sequence>MGGPSNDHGMEKANGKEQDNKASVAERLKASGRMAFSAMAGTSSMPEATPGQKETAGLSPPSRLPTMHGEASASQHGARGDEPLRLNQHGQGSSKAFESFINEQPRQDPLSPSKQAWRNSPAEAPHTSYAEQEATDGAAVVQLLSFPDDAADALRIEDGNGLSPNEAARLREALFGAGNAVSPRLCWDDMLSLVPDFISDPSATSSADALLQLGTADPTVARSIWLQQWSDVLSSYTDEVWGDLGPLAAEAKRDVDRQRLGKQPVPGKSESGETKAFRRLRLILAHVRGRI</sequence>